<dbReference type="EMBL" id="ANNX02000036">
    <property type="protein sequence ID" value="KYC38882.1"/>
    <property type="molecule type" value="Genomic_DNA"/>
</dbReference>
<organism evidence="7 8">
    <name type="scientific">Scytonema hofmannii PCC 7110</name>
    <dbReference type="NCBI Taxonomy" id="128403"/>
    <lineage>
        <taxon>Bacteria</taxon>
        <taxon>Bacillati</taxon>
        <taxon>Cyanobacteriota</taxon>
        <taxon>Cyanophyceae</taxon>
        <taxon>Nostocales</taxon>
        <taxon>Scytonemataceae</taxon>
        <taxon>Scytonema</taxon>
    </lineage>
</organism>
<dbReference type="Pfam" id="PF03180">
    <property type="entry name" value="Lipoprotein_9"/>
    <property type="match status" value="1"/>
</dbReference>
<accession>A0A139X2N4</accession>
<dbReference type="SUPFAM" id="SSF53850">
    <property type="entry name" value="Periplasmic binding protein-like II"/>
    <property type="match status" value="1"/>
</dbReference>
<evidence type="ECO:0000256" key="2">
    <source>
        <dbReference type="ARBA" id="ARBA00008973"/>
    </source>
</evidence>
<dbReference type="Gene3D" id="3.40.190.10">
    <property type="entry name" value="Periplasmic binding protein-like II"/>
    <property type="match status" value="2"/>
</dbReference>
<dbReference type="STRING" id="128403.WA1_33250"/>
<protein>
    <submittedName>
        <fullName evidence="7">NLPA lipoprotein</fullName>
    </submittedName>
</protein>
<comment type="caution">
    <text evidence="7">The sequence shown here is derived from an EMBL/GenBank/DDBJ whole genome shotgun (WGS) entry which is preliminary data.</text>
</comment>
<evidence type="ECO:0000256" key="3">
    <source>
        <dbReference type="ARBA" id="ARBA00022729"/>
    </source>
</evidence>
<proteinExistence type="inferred from homology"/>
<evidence type="ECO:0000256" key="4">
    <source>
        <dbReference type="ARBA" id="ARBA00023136"/>
    </source>
</evidence>
<dbReference type="AlphaFoldDB" id="A0A139X2N4"/>
<keyword evidence="8" id="KW-1185">Reference proteome</keyword>
<dbReference type="Proteomes" id="UP000076925">
    <property type="component" value="Unassembled WGS sequence"/>
</dbReference>
<dbReference type="InterPro" id="IPR004872">
    <property type="entry name" value="Lipoprotein_NlpA"/>
</dbReference>
<name>A0A139X2N4_9CYAN</name>
<evidence type="ECO:0000313" key="8">
    <source>
        <dbReference type="Proteomes" id="UP000076925"/>
    </source>
</evidence>
<evidence type="ECO:0000313" key="7">
    <source>
        <dbReference type="EMBL" id="KYC38882.1"/>
    </source>
</evidence>
<dbReference type="GO" id="GO:0016020">
    <property type="term" value="C:membrane"/>
    <property type="evidence" value="ECO:0007669"/>
    <property type="project" value="UniProtKB-SubCell"/>
</dbReference>
<evidence type="ECO:0000256" key="5">
    <source>
        <dbReference type="ARBA" id="ARBA00023139"/>
    </source>
</evidence>
<sequence length="289" mass="32322">MKPLMNEYHNLAPLTKIGRRFVLTAGSVFTASIIFAGCSRFVETASTSEQEDIIKVGVTGIVSEDILKFVNNNLVGQEKLKIEVVKFNDWIQPNTALRDKFIDANFFQHKPFMNNAIKELKINLVALNTIYLNTLGLFSKKFKSVNEIPQNATVTIANDVINNDRGLRLLAANGLIKLKEKAREFVTQRDIAANPKSLKIKEVEGVQVVRAINDVDFIVSSAQTVALAGIEPHSMGQETAKDKKYALALVTLQGRENEAKIQKLNKLLVHPSVKDFINKEYKGRLITVW</sequence>
<evidence type="ECO:0000256" key="6">
    <source>
        <dbReference type="ARBA" id="ARBA00023288"/>
    </source>
</evidence>
<dbReference type="PANTHER" id="PTHR30429">
    <property type="entry name" value="D-METHIONINE-BINDING LIPOPROTEIN METQ"/>
    <property type="match status" value="1"/>
</dbReference>
<dbReference type="PANTHER" id="PTHR30429:SF0">
    <property type="entry name" value="METHIONINE-BINDING LIPOPROTEIN METQ"/>
    <property type="match status" value="1"/>
</dbReference>
<evidence type="ECO:0000256" key="1">
    <source>
        <dbReference type="ARBA" id="ARBA00004635"/>
    </source>
</evidence>
<comment type="similarity">
    <text evidence="2">Belongs to the NlpA lipoprotein family.</text>
</comment>
<keyword evidence="4" id="KW-0472">Membrane</keyword>
<gene>
    <name evidence="7" type="ORF">WA1_33250</name>
</gene>
<reference evidence="7 8" key="1">
    <citation type="journal article" date="2013" name="Genome Biol. Evol.">
        <title>Genomes of Stigonematalean cyanobacteria (subsection V) and the evolution of oxygenic photosynthesis from prokaryotes to plastids.</title>
        <authorList>
            <person name="Dagan T."/>
            <person name="Roettger M."/>
            <person name="Stucken K."/>
            <person name="Landan G."/>
            <person name="Koch R."/>
            <person name="Major P."/>
            <person name="Gould S.B."/>
            <person name="Goremykin V.V."/>
            <person name="Rippka R."/>
            <person name="Tandeau de Marsac N."/>
            <person name="Gugger M."/>
            <person name="Lockhart P.J."/>
            <person name="Allen J.F."/>
            <person name="Brune I."/>
            <person name="Maus I."/>
            <person name="Puhler A."/>
            <person name="Martin W.F."/>
        </authorList>
    </citation>
    <scope>NUCLEOTIDE SEQUENCE [LARGE SCALE GENOMIC DNA]</scope>
    <source>
        <strain evidence="7 8">PCC 7110</strain>
    </source>
</reference>
<keyword evidence="5" id="KW-0564">Palmitate</keyword>
<keyword evidence="3" id="KW-0732">Signal</keyword>
<comment type="subcellular location">
    <subcellularLocation>
        <location evidence="1">Membrane</location>
        <topology evidence="1">Lipid-anchor</topology>
    </subcellularLocation>
</comment>
<keyword evidence="6 7" id="KW-0449">Lipoprotein</keyword>